<feature type="DNA-binding region" description="H-T-H motif" evidence="2">
    <location>
        <begin position="45"/>
        <end position="64"/>
    </location>
</feature>
<dbReference type="SUPFAM" id="SSF46689">
    <property type="entry name" value="Homeodomain-like"/>
    <property type="match status" value="1"/>
</dbReference>
<evidence type="ECO:0000313" key="4">
    <source>
        <dbReference type="EMBL" id="MEI5983895.1"/>
    </source>
</evidence>
<evidence type="ECO:0000256" key="1">
    <source>
        <dbReference type="ARBA" id="ARBA00023125"/>
    </source>
</evidence>
<evidence type="ECO:0000256" key="2">
    <source>
        <dbReference type="PROSITE-ProRule" id="PRU00335"/>
    </source>
</evidence>
<feature type="domain" description="HTH tetR-type" evidence="3">
    <location>
        <begin position="22"/>
        <end position="82"/>
    </location>
</feature>
<keyword evidence="1 2" id="KW-0238">DNA-binding</keyword>
<protein>
    <submittedName>
        <fullName evidence="4">TetR/AcrR family transcriptional regulator</fullName>
    </submittedName>
</protein>
<name>A0ABU8I3V7_9SPHI</name>
<dbReference type="EMBL" id="JAYLLN010000004">
    <property type="protein sequence ID" value="MEI5983895.1"/>
    <property type="molecule type" value="Genomic_DNA"/>
</dbReference>
<dbReference type="Proteomes" id="UP001363035">
    <property type="component" value="Unassembled WGS sequence"/>
</dbReference>
<evidence type="ECO:0000313" key="5">
    <source>
        <dbReference type="Proteomes" id="UP001363035"/>
    </source>
</evidence>
<dbReference type="InterPro" id="IPR001647">
    <property type="entry name" value="HTH_TetR"/>
</dbReference>
<dbReference type="RefSeq" id="WP_134776804.1">
    <property type="nucleotide sequence ID" value="NZ_JAYLLN010000004.1"/>
</dbReference>
<proteinExistence type="predicted"/>
<accession>A0ABU8I3V7</accession>
<evidence type="ECO:0000259" key="3">
    <source>
        <dbReference type="PROSITE" id="PS50977"/>
    </source>
</evidence>
<organism evidence="4 5">
    <name type="scientific">Sphingobacterium tenebrionis</name>
    <dbReference type="NCBI Taxonomy" id="3111775"/>
    <lineage>
        <taxon>Bacteria</taxon>
        <taxon>Pseudomonadati</taxon>
        <taxon>Bacteroidota</taxon>
        <taxon>Sphingobacteriia</taxon>
        <taxon>Sphingobacteriales</taxon>
        <taxon>Sphingobacteriaceae</taxon>
        <taxon>Sphingobacterium</taxon>
    </lineage>
</organism>
<dbReference type="Gene3D" id="1.10.357.10">
    <property type="entry name" value="Tetracycline Repressor, domain 2"/>
    <property type="match status" value="1"/>
</dbReference>
<sequence length="221" mass="25068">MKQTKTGKKPRKTTAGPIREKARTMKNLVAAVGKVLKKKGYPGLTIANIAVEAKVDRKLVYAYFGNLDNLVETYITEQDYWKSKAKKQIAKLLEQDQMSKEEMHGLLFGQFETVLQDKTLQRILQWELSEPNTSLRKLADAREEVGEELIQKLEKNIGKDGLDIRAVLALQTAGLYYLAIHAKSNGSTFCGIDINEAEGRKRIEKTLMDILEKLDEKKNQN</sequence>
<gene>
    <name evidence="4" type="ORF">VJ786_03155</name>
</gene>
<dbReference type="Pfam" id="PF00440">
    <property type="entry name" value="TetR_N"/>
    <property type="match status" value="1"/>
</dbReference>
<dbReference type="PROSITE" id="PS50977">
    <property type="entry name" value="HTH_TETR_2"/>
    <property type="match status" value="1"/>
</dbReference>
<reference evidence="4 5" key="1">
    <citation type="submission" date="2024-01" db="EMBL/GenBank/DDBJ databases">
        <title>Sphingobacterium tenebrionis sp. nov., a novel endophyte isolated from tenebrio molitor intestines.</title>
        <authorList>
            <person name="Zhang C."/>
        </authorList>
    </citation>
    <scope>NUCLEOTIDE SEQUENCE [LARGE SCALE GENOMIC DNA]</scope>
    <source>
        <strain evidence="4 5">PU5-4</strain>
    </source>
</reference>
<dbReference type="InterPro" id="IPR009057">
    <property type="entry name" value="Homeodomain-like_sf"/>
</dbReference>
<comment type="caution">
    <text evidence="4">The sequence shown here is derived from an EMBL/GenBank/DDBJ whole genome shotgun (WGS) entry which is preliminary data.</text>
</comment>
<keyword evidence="5" id="KW-1185">Reference proteome</keyword>